<protein>
    <submittedName>
        <fullName evidence="1">Uncharacterized protein</fullName>
    </submittedName>
</protein>
<sequence length="69" mass="7681">MEWTATTVMAMEKWNVWNAKDTENRRAATNVAHAKGMAPRLACAATEAAALIMNSMNKTRSRIFCKPPI</sequence>
<organism evidence="1 2">
    <name type="scientific">Paenibacillus alvei TS-15</name>
    <dbReference type="NCBI Taxonomy" id="1117108"/>
    <lineage>
        <taxon>Bacteria</taxon>
        <taxon>Bacillati</taxon>
        <taxon>Bacillota</taxon>
        <taxon>Bacilli</taxon>
        <taxon>Bacillales</taxon>
        <taxon>Paenibacillaceae</taxon>
        <taxon>Paenibacillus</taxon>
    </lineage>
</organism>
<evidence type="ECO:0000313" key="1">
    <source>
        <dbReference type="EMBL" id="EPY07511.1"/>
    </source>
</evidence>
<dbReference type="EMBL" id="ATMT01000035">
    <property type="protein sequence ID" value="EPY07511.1"/>
    <property type="molecule type" value="Genomic_DNA"/>
</dbReference>
<dbReference type="AlphaFoldDB" id="S9TZ75"/>
<comment type="caution">
    <text evidence="1">The sequence shown here is derived from an EMBL/GenBank/DDBJ whole genome shotgun (WGS) entry which is preliminary data.</text>
</comment>
<evidence type="ECO:0000313" key="2">
    <source>
        <dbReference type="Proteomes" id="UP000015344"/>
    </source>
</evidence>
<gene>
    <name evidence="1" type="ORF">PAALTS15_09379</name>
</gene>
<reference evidence="1 2" key="1">
    <citation type="submission" date="2013-05" db="EMBL/GenBank/DDBJ databases">
        <authorList>
            <person name="Strain E.A."/>
            <person name="Brown E."/>
            <person name="Allard M.W."/>
            <person name="Luo Y.L."/>
        </authorList>
    </citation>
    <scope>NUCLEOTIDE SEQUENCE [LARGE SCALE GENOMIC DNA]</scope>
    <source>
        <strain evidence="1 2">TS-15</strain>
    </source>
</reference>
<dbReference type="Proteomes" id="UP000015344">
    <property type="component" value="Unassembled WGS sequence"/>
</dbReference>
<name>S9TZ75_PAEAL</name>
<proteinExistence type="predicted"/>
<accession>S9TZ75</accession>